<evidence type="ECO:0000256" key="6">
    <source>
        <dbReference type="ARBA" id="ARBA00023136"/>
    </source>
</evidence>
<reference evidence="8 9" key="1">
    <citation type="submission" date="2018-05" db="EMBL/GenBank/DDBJ databases">
        <title>Complete genome sequence of the Type Strain of Streptomyces spongiicola HNM0071, the producer of staurosporine.</title>
        <authorList>
            <person name="Zhou S."/>
            <person name="Huang X."/>
        </authorList>
    </citation>
    <scope>NUCLEOTIDE SEQUENCE [LARGE SCALE GENOMIC DNA]</scope>
    <source>
        <strain evidence="8 9">HNM0071</strain>
    </source>
</reference>
<dbReference type="Proteomes" id="UP000245051">
    <property type="component" value="Chromosome"/>
</dbReference>
<dbReference type="InterPro" id="IPR010290">
    <property type="entry name" value="TM_effector"/>
</dbReference>
<feature type="transmembrane region" description="Helical" evidence="7">
    <location>
        <begin position="226"/>
        <end position="251"/>
    </location>
</feature>
<accession>A0ABN5KN46</accession>
<dbReference type="Pfam" id="PF05977">
    <property type="entry name" value="MFS_3"/>
    <property type="match status" value="1"/>
</dbReference>
<dbReference type="RefSeq" id="WP_109294974.1">
    <property type="nucleotide sequence ID" value="NZ_CP029254.1"/>
</dbReference>
<evidence type="ECO:0000313" key="9">
    <source>
        <dbReference type="Proteomes" id="UP000245051"/>
    </source>
</evidence>
<feature type="transmembrane region" description="Helical" evidence="7">
    <location>
        <begin position="313"/>
        <end position="332"/>
    </location>
</feature>
<evidence type="ECO:0000256" key="3">
    <source>
        <dbReference type="ARBA" id="ARBA00022475"/>
    </source>
</evidence>
<dbReference type="EMBL" id="CP029254">
    <property type="protein sequence ID" value="AWK10020.1"/>
    <property type="molecule type" value="Genomic_DNA"/>
</dbReference>
<sequence length="416" mass="42638">MGRRSILGYVRLLRQGPVLLLWGAQTLSVFGDRLYAMAIMWIAWQEAGAAAMGLVAVAESVPYIVLGTVGRKVVARFASLRRLAVVDVARAGLVAALPLAWEALGVPGMLACAVLLGMSGALFDPNLGALVPELVDKRDVQAVNGLMDLTGRIARIAGPGAAGVLLTLVPRQSLFWLDGATFVVSALVLVLLAARTTPAASSDTKEAGSTIRPQARALLRMRPDTAVAIGVHGAGIAAHSVALVLPAFLAARLDAGAAAYGAALAATGAGALAANGFAGNLRLPANRPAFYCGTWAASGLVLSAIALTNSMASLLLVSALLGVVNPFLQVTLSTHLSSFPPAARLRLMSVDLTVIRTAGTLSMLVIPGLAATTPVASFPISGFALVTIAGAGTLFALRSGRSHTPVEEREKALAHD</sequence>
<evidence type="ECO:0000256" key="4">
    <source>
        <dbReference type="ARBA" id="ARBA00022692"/>
    </source>
</evidence>
<evidence type="ECO:0000256" key="7">
    <source>
        <dbReference type="SAM" id="Phobius"/>
    </source>
</evidence>
<evidence type="ECO:0000313" key="8">
    <source>
        <dbReference type="EMBL" id="AWK10020.1"/>
    </source>
</evidence>
<dbReference type="Gene3D" id="1.20.1250.20">
    <property type="entry name" value="MFS general substrate transporter like domains"/>
    <property type="match status" value="1"/>
</dbReference>
<gene>
    <name evidence="8" type="ORF">DDQ41_15205</name>
</gene>
<evidence type="ECO:0000256" key="2">
    <source>
        <dbReference type="ARBA" id="ARBA00022448"/>
    </source>
</evidence>
<feature type="transmembrane region" description="Helical" evidence="7">
    <location>
        <begin position="289"/>
        <end position="307"/>
    </location>
</feature>
<feature type="transmembrane region" description="Helical" evidence="7">
    <location>
        <begin position="174"/>
        <end position="194"/>
    </location>
</feature>
<organism evidence="8 9">
    <name type="scientific">Streptomyces spongiicola</name>
    <dbReference type="NCBI Taxonomy" id="1690221"/>
    <lineage>
        <taxon>Bacteria</taxon>
        <taxon>Bacillati</taxon>
        <taxon>Actinomycetota</taxon>
        <taxon>Actinomycetes</taxon>
        <taxon>Kitasatosporales</taxon>
        <taxon>Streptomycetaceae</taxon>
        <taxon>Streptomyces</taxon>
    </lineage>
</organism>
<name>A0ABN5KN46_9ACTN</name>
<feature type="transmembrane region" description="Helical" evidence="7">
    <location>
        <begin position="91"/>
        <end position="116"/>
    </location>
</feature>
<keyword evidence="4 7" id="KW-0812">Transmembrane</keyword>
<feature type="transmembrane region" description="Helical" evidence="7">
    <location>
        <begin position="20"/>
        <end position="44"/>
    </location>
</feature>
<dbReference type="PANTHER" id="PTHR23513:SF11">
    <property type="entry name" value="STAPHYLOFERRIN A TRANSPORTER"/>
    <property type="match status" value="1"/>
</dbReference>
<dbReference type="InterPro" id="IPR036259">
    <property type="entry name" value="MFS_trans_sf"/>
</dbReference>
<dbReference type="SUPFAM" id="SSF103473">
    <property type="entry name" value="MFS general substrate transporter"/>
    <property type="match status" value="1"/>
</dbReference>
<feature type="transmembrane region" description="Helical" evidence="7">
    <location>
        <begin position="257"/>
        <end position="277"/>
    </location>
</feature>
<proteinExistence type="predicted"/>
<keyword evidence="6 7" id="KW-0472">Membrane</keyword>
<dbReference type="PANTHER" id="PTHR23513">
    <property type="entry name" value="INTEGRAL MEMBRANE EFFLUX PROTEIN-RELATED"/>
    <property type="match status" value="1"/>
</dbReference>
<keyword evidence="2" id="KW-0813">Transport</keyword>
<feature type="transmembrane region" description="Helical" evidence="7">
    <location>
        <begin position="50"/>
        <end position="70"/>
    </location>
</feature>
<evidence type="ECO:0000256" key="5">
    <source>
        <dbReference type="ARBA" id="ARBA00022989"/>
    </source>
</evidence>
<feature type="transmembrane region" description="Helical" evidence="7">
    <location>
        <begin position="376"/>
        <end position="397"/>
    </location>
</feature>
<keyword evidence="5 7" id="KW-1133">Transmembrane helix</keyword>
<protein>
    <submittedName>
        <fullName evidence="8">MFS transporter</fullName>
    </submittedName>
</protein>
<keyword evidence="9" id="KW-1185">Reference proteome</keyword>
<evidence type="ECO:0000256" key="1">
    <source>
        <dbReference type="ARBA" id="ARBA00004651"/>
    </source>
</evidence>
<keyword evidence="3" id="KW-1003">Cell membrane</keyword>
<feature type="transmembrane region" description="Helical" evidence="7">
    <location>
        <begin position="353"/>
        <end position="370"/>
    </location>
</feature>
<comment type="subcellular location">
    <subcellularLocation>
        <location evidence="1">Cell membrane</location>
        <topology evidence="1">Multi-pass membrane protein</topology>
    </subcellularLocation>
</comment>